<dbReference type="Gene3D" id="3.40.1050.10">
    <property type="entry name" value="Carbonic anhydrase"/>
    <property type="match status" value="1"/>
</dbReference>
<feature type="binding site" evidence="7">
    <location>
        <position position="155"/>
    </location>
    <ligand>
        <name>Zn(2+)</name>
        <dbReference type="ChEBI" id="CHEBI:29105"/>
    </ligand>
</feature>
<proteinExistence type="inferred from homology"/>
<sequence>MIPRPCRGMRPPLYGPCRLSAEDGIHGVRLPPEWLWNEGLRNPNGGSLMKNVESLLQGNELFQKNYFRKNESQLLDLVSSGQHPKALFIGCADSRVIPSLITNAPPGQLFVLRNVGNFVAPYKPDEDYHATASGIEYAVTTLNISEIIICGHTHCGAIEALYKDINGKQLIHTKKWLSLGKKAKDLALLALGKNADREKLLRLTEKLSIIFQIENLLTYPYVRRKVNKGTLHIHGWLYHIESGEMEYYDPDEHEFLTLNK</sequence>
<evidence type="ECO:0000256" key="4">
    <source>
        <dbReference type="ARBA" id="ARBA00022833"/>
    </source>
</evidence>
<comment type="function">
    <text evidence="8">Reversible hydration of carbon dioxide.</text>
</comment>
<dbReference type="PANTHER" id="PTHR11002:SF76">
    <property type="entry name" value="CARBONIC ANHYDRASE"/>
    <property type="match status" value="1"/>
</dbReference>
<evidence type="ECO:0000256" key="8">
    <source>
        <dbReference type="RuleBase" id="RU003956"/>
    </source>
</evidence>
<keyword evidence="5 8" id="KW-0456">Lyase</keyword>
<feature type="binding site" evidence="7">
    <location>
        <position position="152"/>
    </location>
    <ligand>
        <name>Zn(2+)</name>
        <dbReference type="ChEBI" id="CHEBI:29105"/>
    </ligand>
</feature>
<comment type="cofactor">
    <cofactor evidence="7">
        <name>Zn(2+)</name>
        <dbReference type="ChEBI" id="CHEBI:29105"/>
    </cofactor>
    <text evidence="7">Binds 1 zinc ion per subunit.</text>
</comment>
<dbReference type="SMART" id="SM00947">
    <property type="entry name" value="Pro_CA"/>
    <property type="match status" value="1"/>
</dbReference>
<dbReference type="InterPro" id="IPR045066">
    <property type="entry name" value="Beta_CA_cladeB"/>
</dbReference>
<dbReference type="Proteomes" id="UP000182680">
    <property type="component" value="Unassembled WGS sequence"/>
</dbReference>
<dbReference type="GO" id="GO:0008270">
    <property type="term" value="F:zinc ion binding"/>
    <property type="evidence" value="ECO:0007669"/>
    <property type="project" value="UniProtKB-UniRule"/>
</dbReference>
<comment type="catalytic activity">
    <reaction evidence="6 8">
        <text>hydrogencarbonate + H(+) = CO2 + H2O</text>
        <dbReference type="Rhea" id="RHEA:10748"/>
        <dbReference type="ChEBI" id="CHEBI:15377"/>
        <dbReference type="ChEBI" id="CHEBI:15378"/>
        <dbReference type="ChEBI" id="CHEBI:16526"/>
        <dbReference type="ChEBI" id="CHEBI:17544"/>
        <dbReference type="EC" id="4.2.1.1"/>
    </reaction>
</comment>
<organism evidence="9 10">
    <name type="scientific">Desulfovibrio desulfuricans</name>
    <dbReference type="NCBI Taxonomy" id="876"/>
    <lineage>
        <taxon>Bacteria</taxon>
        <taxon>Pseudomonadati</taxon>
        <taxon>Thermodesulfobacteriota</taxon>
        <taxon>Desulfovibrionia</taxon>
        <taxon>Desulfovibrionales</taxon>
        <taxon>Desulfovibrionaceae</taxon>
        <taxon>Desulfovibrio</taxon>
    </lineage>
</organism>
<evidence type="ECO:0000313" key="9">
    <source>
        <dbReference type="EMBL" id="SFW12537.1"/>
    </source>
</evidence>
<evidence type="ECO:0000313" key="10">
    <source>
        <dbReference type="Proteomes" id="UP000182680"/>
    </source>
</evidence>
<evidence type="ECO:0000256" key="2">
    <source>
        <dbReference type="ARBA" id="ARBA00012925"/>
    </source>
</evidence>
<reference evidence="10" key="1">
    <citation type="submission" date="2016-11" db="EMBL/GenBank/DDBJ databases">
        <authorList>
            <person name="Jaros S."/>
            <person name="Januszkiewicz K."/>
            <person name="Wedrychowicz H."/>
        </authorList>
    </citation>
    <scope>NUCLEOTIDE SEQUENCE [LARGE SCALE GENOMIC DNA]</scope>
    <source>
        <strain evidence="10">DSM 7057</strain>
    </source>
</reference>
<dbReference type="PANTHER" id="PTHR11002">
    <property type="entry name" value="CARBONIC ANHYDRASE"/>
    <property type="match status" value="1"/>
</dbReference>
<dbReference type="PROSITE" id="PS00704">
    <property type="entry name" value="PROK_CO2_ANHYDRASE_1"/>
    <property type="match status" value="1"/>
</dbReference>
<feature type="binding site" evidence="7">
    <location>
        <position position="93"/>
    </location>
    <ligand>
        <name>Zn(2+)</name>
        <dbReference type="ChEBI" id="CHEBI:29105"/>
    </ligand>
</feature>
<dbReference type="GO" id="GO:0004089">
    <property type="term" value="F:carbonate dehydratase activity"/>
    <property type="evidence" value="ECO:0007669"/>
    <property type="project" value="UniProtKB-UniRule"/>
</dbReference>
<dbReference type="InterPro" id="IPR001765">
    <property type="entry name" value="Carbonic_anhydrase"/>
</dbReference>
<dbReference type="RefSeq" id="WP_232088804.1">
    <property type="nucleotide sequence ID" value="NZ_FPIW01000002.1"/>
</dbReference>
<evidence type="ECO:0000256" key="7">
    <source>
        <dbReference type="PIRSR" id="PIRSR601765-1"/>
    </source>
</evidence>
<dbReference type="SUPFAM" id="SSF53056">
    <property type="entry name" value="beta-carbonic anhydrase, cab"/>
    <property type="match status" value="1"/>
</dbReference>
<evidence type="ECO:0000256" key="3">
    <source>
        <dbReference type="ARBA" id="ARBA00022723"/>
    </source>
</evidence>
<evidence type="ECO:0000256" key="5">
    <source>
        <dbReference type="ARBA" id="ARBA00023239"/>
    </source>
</evidence>
<dbReference type="AlphaFoldDB" id="A0AA94L144"/>
<gene>
    <name evidence="9" type="ORF">SAMN02910291_00098</name>
</gene>
<feature type="binding site" evidence="7">
    <location>
        <position position="91"/>
    </location>
    <ligand>
        <name>Zn(2+)</name>
        <dbReference type="ChEBI" id="CHEBI:29105"/>
    </ligand>
</feature>
<dbReference type="PROSITE" id="PS00705">
    <property type="entry name" value="PROK_CO2_ANHYDRASE_2"/>
    <property type="match status" value="1"/>
</dbReference>
<comment type="similarity">
    <text evidence="1 8">Belongs to the beta-class carbonic anhydrase family.</text>
</comment>
<accession>A0AA94L144</accession>
<dbReference type="EC" id="4.2.1.1" evidence="2 8"/>
<dbReference type="CDD" id="cd00884">
    <property type="entry name" value="beta_CA_cladeB"/>
    <property type="match status" value="1"/>
</dbReference>
<name>A0AA94L144_DESDE</name>
<comment type="caution">
    <text evidence="9">The sequence shown here is derived from an EMBL/GenBank/DDBJ whole genome shotgun (WGS) entry which is preliminary data.</text>
</comment>
<dbReference type="Pfam" id="PF00484">
    <property type="entry name" value="Pro_CA"/>
    <property type="match status" value="1"/>
</dbReference>
<dbReference type="GO" id="GO:0015976">
    <property type="term" value="P:carbon utilization"/>
    <property type="evidence" value="ECO:0007669"/>
    <property type="project" value="InterPro"/>
</dbReference>
<dbReference type="InterPro" id="IPR036874">
    <property type="entry name" value="Carbonic_anhydrase_sf"/>
</dbReference>
<keyword evidence="4 7" id="KW-0862">Zinc</keyword>
<dbReference type="EMBL" id="FPIW01000002">
    <property type="protein sequence ID" value="SFW12537.1"/>
    <property type="molecule type" value="Genomic_DNA"/>
</dbReference>
<keyword evidence="3 7" id="KW-0479">Metal-binding</keyword>
<evidence type="ECO:0000256" key="1">
    <source>
        <dbReference type="ARBA" id="ARBA00006217"/>
    </source>
</evidence>
<evidence type="ECO:0000256" key="6">
    <source>
        <dbReference type="ARBA" id="ARBA00048348"/>
    </source>
</evidence>
<dbReference type="InterPro" id="IPR015892">
    <property type="entry name" value="Carbonic_anhydrase_CS"/>
</dbReference>
<protein>
    <recommendedName>
        <fullName evidence="2 8">Carbonic anhydrase</fullName>
        <ecNumber evidence="2 8">4.2.1.1</ecNumber>
    </recommendedName>
    <alternativeName>
        <fullName evidence="8">Carbonate dehydratase</fullName>
    </alternativeName>
</protein>